<feature type="compositionally biased region" description="Basic and acidic residues" evidence="1">
    <location>
        <begin position="442"/>
        <end position="452"/>
    </location>
</feature>
<feature type="region of interest" description="Disordered" evidence="1">
    <location>
        <begin position="862"/>
        <end position="995"/>
    </location>
</feature>
<feature type="compositionally biased region" description="Low complexity" evidence="1">
    <location>
        <begin position="933"/>
        <end position="951"/>
    </location>
</feature>
<protein>
    <submittedName>
        <fullName evidence="2">Uncharacterized protein</fullName>
    </submittedName>
</protein>
<dbReference type="Proteomes" id="UP000324022">
    <property type="component" value="Unassembled WGS sequence"/>
</dbReference>
<feature type="compositionally biased region" description="Polar residues" evidence="1">
    <location>
        <begin position="42"/>
        <end position="69"/>
    </location>
</feature>
<feature type="compositionally biased region" description="Basic residues" evidence="1">
    <location>
        <begin position="11"/>
        <end position="22"/>
    </location>
</feature>
<keyword evidence="3" id="KW-1185">Reference proteome</keyword>
<feature type="region of interest" description="Disordered" evidence="1">
    <location>
        <begin position="808"/>
        <end position="843"/>
    </location>
</feature>
<accession>A0A5C3EJF2</accession>
<feature type="compositionally biased region" description="Pro residues" evidence="1">
    <location>
        <begin position="395"/>
        <end position="404"/>
    </location>
</feature>
<feature type="compositionally biased region" description="Acidic residues" evidence="1">
    <location>
        <begin position="825"/>
        <end position="834"/>
    </location>
</feature>
<feature type="compositionally biased region" description="Low complexity" evidence="1">
    <location>
        <begin position="914"/>
        <end position="924"/>
    </location>
</feature>
<feature type="region of interest" description="Disordered" evidence="1">
    <location>
        <begin position="747"/>
        <end position="791"/>
    </location>
</feature>
<feature type="region of interest" description="Disordered" evidence="1">
    <location>
        <begin position="442"/>
        <end position="545"/>
    </location>
</feature>
<feature type="compositionally biased region" description="Basic and acidic residues" evidence="1">
    <location>
        <begin position="957"/>
        <end position="995"/>
    </location>
</feature>
<sequence length="1035" mass="112742">MVVALREQPAKKSKLSLFRLRKSSSQSNTNTQPSSLQNSSSYHDNSIPRSNPAQTYSGYPPSAQDSTPRQAHPHVASTQNSIVRSARQAASQGTPPVIPVHYQFPEASNMPANYHWSSTSEHAQHYSDQDSEQHHYHRTRADSFPLQGFIHSADAPTSAANNFGRPNLPALARIQTDVAPSSKHSRQRSHFSIPDVIVTTCEEEGEEEVVELQIPPNKRRSYVLRDAGEDRLQDHTSIKKSSSGFVRRPAPLIQFNADEIKRIGMSRSGSNHSIGSSPVSPTTTASATSPSTPSSSASSSLSKASTAKRTRKSSFPLLFGRKSLDSSRSQPLVDQANAQEPLPFSSITPASAPPMGAHSFTASQPAGLLFSSHESGPISAPPSRSIFTRAIAGLPSPPITPTSPPRQLSKKEIKAKAKEELALIKELERVDKLVKQHDVKARKAQEKAEAKERKRAAKLAQVNQQFHQQGEETRPSVDTACGNAQSQGMHAGRSGRKTIFQAATKASATAGLARRTSIRGTPEPRSFVGERRGSEPILSKTPAPLESRVDAAIPFSIDLPASERLPFTEPRAAPRPIITNTSLDNDRFGSIPQNGPTSPPKDTHRRPSLSKDTWPSRPMRPAPPVPVSNIAPLTLVKDTSQIYPVVDAETSMGEDPDETQGWNRQSWSELNSGFTGPLPSLIHTSGMSGSSRTVGGGERENDEMDEQQNARMARRASVQRVLALSNLESGILQQRASVRKRGSQQYLKRRSSHLDGGQDAVAVQDGIGGNGGKRSSVTSDGRRRSFIRSMGDDEGWKVVEDEVARLDDSVMAQADLTSAPRSDDWLEDEEEEKGEQEVRIAASQSMEIEVDLVLADLRAAQQADHLRKHASEASASGERTPTQETVKDPFSTSTSSKLQKSPPRPNRSTRRCTEPQTATKPTTTTREETGHASSISSSEDSFCSHDSATDTADTDTENEKEKEKEKKGAESFSRRLSPHHHDLNEKEDLSSKKVHCDGGKLEDGKKSEFRLSLTLAPLQLQPLDLFAAVQQGGKF</sequence>
<dbReference type="OrthoDB" id="3367033at2759"/>
<gene>
    <name evidence="2" type="ORF">UTRI_05370</name>
</gene>
<feature type="compositionally biased region" description="Polar residues" evidence="1">
    <location>
        <begin position="76"/>
        <end position="94"/>
    </location>
</feature>
<feature type="compositionally biased region" description="Polar residues" evidence="1">
    <location>
        <begin position="682"/>
        <end position="693"/>
    </location>
</feature>
<feature type="compositionally biased region" description="Low complexity" evidence="1">
    <location>
        <begin position="23"/>
        <end position="41"/>
    </location>
</feature>
<evidence type="ECO:0000313" key="2">
    <source>
        <dbReference type="EMBL" id="SPO30753.1"/>
    </source>
</evidence>
<feature type="region of interest" description="Disordered" evidence="1">
    <location>
        <begin position="339"/>
        <end position="360"/>
    </location>
</feature>
<dbReference type="EMBL" id="OOIN01000034">
    <property type="protein sequence ID" value="SPO30753.1"/>
    <property type="molecule type" value="Genomic_DNA"/>
</dbReference>
<reference evidence="2 3" key="1">
    <citation type="submission" date="2018-03" db="EMBL/GenBank/DDBJ databases">
        <authorList>
            <person name="Guldener U."/>
        </authorList>
    </citation>
    <scope>NUCLEOTIDE SEQUENCE [LARGE SCALE GENOMIC DNA]</scope>
    <source>
        <strain evidence="2 3">NBRC100155</strain>
    </source>
</reference>
<feature type="compositionally biased region" description="Low complexity" evidence="1">
    <location>
        <begin position="502"/>
        <end position="513"/>
    </location>
</feature>
<feature type="region of interest" description="Disordered" evidence="1">
    <location>
        <begin position="680"/>
        <end position="713"/>
    </location>
</feature>
<feature type="region of interest" description="Disordered" evidence="1">
    <location>
        <begin position="1"/>
        <end position="99"/>
    </location>
</feature>
<organism evidence="2 3">
    <name type="scientific">Ustilago trichophora</name>
    <dbReference type="NCBI Taxonomy" id="86804"/>
    <lineage>
        <taxon>Eukaryota</taxon>
        <taxon>Fungi</taxon>
        <taxon>Dikarya</taxon>
        <taxon>Basidiomycota</taxon>
        <taxon>Ustilaginomycotina</taxon>
        <taxon>Ustilaginomycetes</taxon>
        <taxon>Ustilaginales</taxon>
        <taxon>Ustilaginaceae</taxon>
        <taxon>Ustilago</taxon>
    </lineage>
</organism>
<feature type="region of interest" description="Disordered" evidence="1">
    <location>
        <begin position="566"/>
        <end position="631"/>
    </location>
</feature>
<feature type="compositionally biased region" description="Low complexity" evidence="1">
    <location>
        <begin position="266"/>
        <end position="305"/>
    </location>
</feature>
<dbReference type="AlphaFoldDB" id="A0A5C3EJF2"/>
<evidence type="ECO:0000256" key="1">
    <source>
        <dbReference type="SAM" id="MobiDB-lite"/>
    </source>
</evidence>
<proteinExistence type="predicted"/>
<name>A0A5C3EJF2_9BASI</name>
<feature type="region of interest" description="Disordered" evidence="1">
    <location>
        <begin position="392"/>
        <end position="411"/>
    </location>
</feature>
<evidence type="ECO:0000313" key="3">
    <source>
        <dbReference type="Proteomes" id="UP000324022"/>
    </source>
</evidence>
<feature type="compositionally biased region" description="Polar residues" evidence="1">
    <location>
        <begin position="873"/>
        <end position="899"/>
    </location>
</feature>
<feature type="region of interest" description="Disordered" evidence="1">
    <location>
        <begin position="266"/>
        <end position="314"/>
    </location>
</feature>